<proteinExistence type="predicted"/>
<organism evidence="2 3">
    <name type="scientific">Solemya velum gill symbiont</name>
    <dbReference type="NCBI Taxonomy" id="2340"/>
    <lineage>
        <taxon>Bacteria</taxon>
        <taxon>Pseudomonadati</taxon>
        <taxon>Pseudomonadota</taxon>
        <taxon>Gammaproteobacteria</taxon>
        <taxon>sulfur-oxidizing symbionts</taxon>
    </lineage>
</organism>
<dbReference type="PANTHER" id="PTHR22893:SF91">
    <property type="entry name" value="NADPH DEHYDROGENASE 2-RELATED"/>
    <property type="match status" value="1"/>
</dbReference>
<dbReference type="STRING" id="2340.JV46_04730"/>
<sequence>MDGVEIHGANGYLFDQFLNSVVNTRDDKYGGSVENRCRLLLETVDAVSEAIGAERTGVRISPNGKFNSMPEDPLMEETFIHLANELEKRNIAFLHINDQGSFGMPPIPVELIQKIRAAFSGPVILCGGYDAQRAQDALASGLADLVAFGTSYLANPDLPARLQNGWPLNQPDMDTFYGGGAEGYTDYPVYEG</sequence>
<dbReference type="Gene3D" id="3.20.20.70">
    <property type="entry name" value="Aldolase class I"/>
    <property type="match status" value="1"/>
</dbReference>
<dbReference type="InterPro" id="IPR045247">
    <property type="entry name" value="Oye-like"/>
</dbReference>
<dbReference type="Pfam" id="PF00724">
    <property type="entry name" value="Oxidored_FMN"/>
    <property type="match status" value="1"/>
</dbReference>
<dbReference type="InterPro" id="IPR013785">
    <property type="entry name" value="Aldolase_TIM"/>
</dbReference>
<keyword evidence="3" id="KW-1185">Reference proteome</keyword>
<comment type="caution">
    <text evidence="2">The sequence shown here is derived from an EMBL/GenBank/DDBJ whole genome shotgun (WGS) entry which is preliminary data.</text>
</comment>
<dbReference type="PANTHER" id="PTHR22893">
    <property type="entry name" value="NADH OXIDOREDUCTASE-RELATED"/>
    <property type="match status" value="1"/>
</dbReference>
<evidence type="ECO:0000313" key="2">
    <source>
        <dbReference type="EMBL" id="KHF25022.1"/>
    </source>
</evidence>
<dbReference type="GO" id="GO:0005829">
    <property type="term" value="C:cytosol"/>
    <property type="evidence" value="ECO:0007669"/>
    <property type="project" value="TreeGrafter"/>
</dbReference>
<dbReference type="AlphaFoldDB" id="A0A0B0H8N7"/>
<dbReference type="InterPro" id="IPR001155">
    <property type="entry name" value="OxRdtase_FMN_N"/>
</dbReference>
<evidence type="ECO:0000259" key="1">
    <source>
        <dbReference type="Pfam" id="PF00724"/>
    </source>
</evidence>
<protein>
    <submittedName>
        <fullName evidence="2">NADH:flavin oxidoreductase</fullName>
    </submittedName>
</protein>
<name>A0A0B0H8N7_SOVGS</name>
<dbReference type="GO" id="GO:0016491">
    <property type="term" value="F:oxidoreductase activity"/>
    <property type="evidence" value="ECO:0007669"/>
    <property type="project" value="InterPro"/>
</dbReference>
<feature type="domain" description="NADH:flavin oxidoreductase/NADH oxidase N-terminal" evidence="1">
    <location>
        <begin position="2"/>
        <end position="169"/>
    </location>
</feature>
<dbReference type="EMBL" id="JRAA01000002">
    <property type="protein sequence ID" value="KHF25022.1"/>
    <property type="molecule type" value="Genomic_DNA"/>
</dbReference>
<dbReference type="Proteomes" id="UP000030856">
    <property type="component" value="Unassembled WGS sequence"/>
</dbReference>
<dbReference type="eggNOG" id="COG1902">
    <property type="taxonomic scope" value="Bacteria"/>
</dbReference>
<evidence type="ECO:0000313" key="3">
    <source>
        <dbReference type="Proteomes" id="UP000030856"/>
    </source>
</evidence>
<accession>A0A0B0H8N7</accession>
<reference evidence="2 3" key="1">
    <citation type="journal article" date="2014" name="BMC Genomics">
        <title>The genome of the intracellular bacterium of the coastal bivalve, Solemya velum: a blueprint for thriving in and out of symbiosis.</title>
        <authorList>
            <person name="Dmytrenko O."/>
            <person name="Russell S.L."/>
            <person name="Loo W.T."/>
            <person name="Fontanez K.M."/>
            <person name="Liao L."/>
            <person name="Roeselers G."/>
            <person name="Sharma R."/>
            <person name="Stewart F.J."/>
            <person name="Newton I.L."/>
            <person name="Woyke T."/>
            <person name="Wu D."/>
            <person name="Lang J.M."/>
            <person name="Eisen J.A."/>
            <person name="Cavanaugh C.M."/>
        </authorList>
    </citation>
    <scope>NUCLEOTIDE SEQUENCE [LARGE SCALE GENOMIC DNA]</scope>
    <source>
        <strain evidence="2 3">WH</strain>
    </source>
</reference>
<dbReference type="GO" id="GO:0010181">
    <property type="term" value="F:FMN binding"/>
    <property type="evidence" value="ECO:0007669"/>
    <property type="project" value="InterPro"/>
</dbReference>
<dbReference type="SUPFAM" id="SSF51395">
    <property type="entry name" value="FMN-linked oxidoreductases"/>
    <property type="match status" value="1"/>
</dbReference>
<gene>
    <name evidence="2" type="ORF">JV46_04730</name>
</gene>